<sequence>MSKSVYILGINTTYHELSACLLKDGLLIAAVEEERFTRIKHGKPALVDNPDVLPKQAINFCLKEGQITFDDITQVGISFCPKDRLKNIGVDKYFIEGSWGSKLGEELFYKKIMDVPKLLSEYAEIDLANKIIWVPHHISHAGSAYYVSPFEESAILSIDGIGEIMTTWLGVGKGNKMSAIKEIAYPNSIGFLWEKISKFLGFFEYDAAKVMGLASYGNKEKFLPTFQKLVSLGLNGDFKVDNDILRFRTDDYEPLEKLFGVRKLNTPKERTSKHEDVAAGLQAMTNKAVLNLAKFLSKYTKSKNLCLAGGVALNCVSNFEIMRNGYFENIYIQPAAHDGGTALGAAYHIWNDLYSQDKKFVMEHAFWGLDYPENEVEKVLVGEGVLYKKLDNIEATTAKLISDGKIVGWFQGKMEWGPRALGHRSLLVDPRDENMKEILNLRIKKREPFRPFAPSVLEEYAKEWFEIQKSCSSISTEFMEFTFPVKTKKRKSIPAVTHVDGTSRIQIVRKEINPKYHLLISEFNKLTGVPMILNTSFNENEPIVCSPEDAVKTFKRTKMDYLVIHNFLISKELER</sequence>
<feature type="domain" description="Carbamoyltransferase C-terminal" evidence="3">
    <location>
        <begin position="398"/>
        <end position="571"/>
    </location>
</feature>
<dbReference type="InterPro" id="IPR038152">
    <property type="entry name" value="Carbam_trans_C_sf"/>
</dbReference>
<name>A0A1G2FJ17_9BACT</name>
<reference evidence="4 5" key="1">
    <citation type="journal article" date="2016" name="Nat. Commun.">
        <title>Thousands of microbial genomes shed light on interconnected biogeochemical processes in an aquifer system.</title>
        <authorList>
            <person name="Anantharaman K."/>
            <person name="Brown C.T."/>
            <person name="Hug L.A."/>
            <person name="Sharon I."/>
            <person name="Castelle C.J."/>
            <person name="Probst A.J."/>
            <person name="Thomas B.C."/>
            <person name="Singh A."/>
            <person name="Wilkins M.J."/>
            <person name="Karaoz U."/>
            <person name="Brodie E.L."/>
            <person name="Williams K.H."/>
            <person name="Hubbard S.S."/>
            <person name="Banfield J.F."/>
        </authorList>
    </citation>
    <scope>NUCLEOTIDE SEQUENCE [LARGE SCALE GENOMIC DNA]</scope>
</reference>
<dbReference type="InterPro" id="IPR003696">
    <property type="entry name" value="Carbtransf_dom"/>
</dbReference>
<dbReference type="GO" id="GO:0016740">
    <property type="term" value="F:transferase activity"/>
    <property type="evidence" value="ECO:0007669"/>
    <property type="project" value="UniProtKB-KW"/>
</dbReference>
<evidence type="ECO:0000259" key="3">
    <source>
        <dbReference type="Pfam" id="PF16861"/>
    </source>
</evidence>
<feature type="domain" description="Carbamoyltransferase" evidence="2">
    <location>
        <begin position="7"/>
        <end position="346"/>
    </location>
</feature>
<dbReference type="PANTHER" id="PTHR34847">
    <property type="entry name" value="NODULATION PROTEIN U"/>
    <property type="match status" value="1"/>
</dbReference>
<dbReference type="InterPro" id="IPR031730">
    <property type="entry name" value="Carbam_trans_C"/>
</dbReference>
<comment type="caution">
    <text evidence="4">The sequence shown here is derived from an EMBL/GenBank/DDBJ whole genome shotgun (WGS) entry which is preliminary data.</text>
</comment>
<dbReference type="PANTHER" id="PTHR34847:SF1">
    <property type="entry name" value="NODULATION PROTEIN U"/>
    <property type="match status" value="1"/>
</dbReference>
<organism evidence="4 5">
    <name type="scientific">Candidatus Portnoybacteria bacterium RIFCSPHIGHO2_12_FULL_40_11</name>
    <dbReference type="NCBI Taxonomy" id="1801998"/>
    <lineage>
        <taxon>Bacteria</taxon>
        <taxon>Candidatus Portnoyibacteriota</taxon>
    </lineage>
</organism>
<accession>A0A1G2FJ17</accession>
<evidence type="ECO:0000313" key="5">
    <source>
        <dbReference type="Proteomes" id="UP000177247"/>
    </source>
</evidence>
<dbReference type="EMBL" id="MHNC01000037">
    <property type="protein sequence ID" value="OGZ38043.1"/>
    <property type="molecule type" value="Genomic_DNA"/>
</dbReference>
<keyword evidence="4" id="KW-0808">Transferase</keyword>
<dbReference type="Pfam" id="PF16861">
    <property type="entry name" value="Carbam_trans_C"/>
    <property type="match status" value="1"/>
</dbReference>
<protein>
    <submittedName>
        <fullName evidence="4">Carbamoyl transferase</fullName>
    </submittedName>
</protein>
<dbReference type="Gene3D" id="3.30.420.40">
    <property type="match status" value="2"/>
</dbReference>
<proteinExistence type="inferred from homology"/>
<dbReference type="InterPro" id="IPR043129">
    <property type="entry name" value="ATPase_NBD"/>
</dbReference>
<dbReference type="Gene3D" id="3.90.870.20">
    <property type="entry name" value="Carbamoyltransferase, C-terminal domain"/>
    <property type="match status" value="1"/>
</dbReference>
<dbReference type="AlphaFoldDB" id="A0A1G2FJ17"/>
<dbReference type="CDD" id="cd24098">
    <property type="entry name" value="ASKHA_NBD_TobZ_N"/>
    <property type="match status" value="1"/>
</dbReference>
<gene>
    <name evidence="4" type="ORF">A3E90_00970</name>
</gene>
<dbReference type="SUPFAM" id="SSF53067">
    <property type="entry name" value="Actin-like ATPase domain"/>
    <property type="match status" value="1"/>
</dbReference>
<comment type="similarity">
    <text evidence="1">Belongs to the NodU/CmcH family.</text>
</comment>
<dbReference type="Pfam" id="PF02543">
    <property type="entry name" value="Carbam_trans_N"/>
    <property type="match status" value="1"/>
</dbReference>
<dbReference type="Proteomes" id="UP000177247">
    <property type="component" value="Unassembled WGS sequence"/>
</dbReference>
<evidence type="ECO:0000256" key="1">
    <source>
        <dbReference type="ARBA" id="ARBA00006129"/>
    </source>
</evidence>
<evidence type="ECO:0000313" key="4">
    <source>
        <dbReference type="EMBL" id="OGZ38043.1"/>
    </source>
</evidence>
<evidence type="ECO:0000259" key="2">
    <source>
        <dbReference type="Pfam" id="PF02543"/>
    </source>
</evidence>
<dbReference type="InterPro" id="IPR051338">
    <property type="entry name" value="NodU/CmcH_Carbamoyltrnsfr"/>
</dbReference>